<dbReference type="InParanoid" id="A0A1Y2LXD2"/>
<evidence type="ECO:0000313" key="1">
    <source>
        <dbReference type="EMBL" id="OSS47628.1"/>
    </source>
</evidence>
<evidence type="ECO:0000313" key="2">
    <source>
        <dbReference type="Proteomes" id="UP000193240"/>
    </source>
</evidence>
<keyword evidence="2" id="KW-1185">Reference proteome</keyword>
<gene>
    <name evidence="1" type="ORF">B5807_07262</name>
</gene>
<proteinExistence type="predicted"/>
<protein>
    <submittedName>
        <fullName evidence="1">Uncharacterized protein</fullName>
    </submittedName>
</protein>
<sequence length="143" mass="15963">MLCPCGDAAFEQPSLLPVSRHRVLMGFNEDTDTPVRSSVIPSSRSDSCGDGGAAHKQHRCLKPSAKENFDLLFAPRVAPVRSAAWNLTVLSGSNIRMLSNREYPWCLLERAGAYLLLQTRLSLGYCMQYIAYRDAQWQDVQPC</sequence>
<dbReference type="EMBL" id="KZ107848">
    <property type="protein sequence ID" value="OSS47628.1"/>
    <property type="molecule type" value="Genomic_DNA"/>
</dbReference>
<organism evidence="1 2">
    <name type="scientific">Epicoccum nigrum</name>
    <name type="common">Soil fungus</name>
    <name type="synonym">Epicoccum purpurascens</name>
    <dbReference type="NCBI Taxonomy" id="105696"/>
    <lineage>
        <taxon>Eukaryota</taxon>
        <taxon>Fungi</taxon>
        <taxon>Dikarya</taxon>
        <taxon>Ascomycota</taxon>
        <taxon>Pezizomycotina</taxon>
        <taxon>Dothideomycetes</taxon>
        <taxon>Pleosporomycetidae</taxon>
        <taxon>Pleosporales</taxon>
        <taxon>Pleosporineae</taxon>
        <taxon>Didymellaceae</taxon>
        <taxon>Epicoccum</taxon>
    </lineage>
</organism>
<dbReference type="AlphaFoldDB" id="A0A1Y2LXD2"/>
<reference evidence="1 2" key="1">
    <citation type="journal article" date="2017" name="Genome Announc.">
        <title>Genome sequence of the saprophytic ascomycete Epicoccum nigrum ICMP 19927 strain isolated from New Zealand.</title>
        <authorList>
            <person name="Fokin M."/>
            <person name="Fleetwood D."/>
            <person name="Weir B.S."/>
            <person name="Villas-Boas S.G."/>
        </authorList>
    </citation>
    <scope>NUCLEOTIDE SEQUENCE [LARGE SCALE GENOMIC DNA]</scope>
    <source>
        <strain evidence="1 2">ICMP 19927</strain>
    </source>
</reference>
<dbReference type="Proteomes" id="UP000193240">
    <property type="component" value="Unassembled WGS sequence"/>
</dbReference>
<name>A0A1Y2LXD2_EPING</name>
<accession>A0A1Y2LXD2</accession>